<evidence type="ECO:0000313" key="2">
    <source>
        <dbReference type="EMBL" id="KAF4030788.1"/>
    </source>
</evidence>
<gene>
    <name evidence="2" type="ORF">GN244_ATG17416</name>
</gene>
<dbReference type="Proteomes" id="UP000602510">
    <property type="component" value="Unassembled WGS sequence"/>
</dbReference>
<accession>A0A833SAA8</accession>
<organism evidence="2 3">
    <name type="scientific">Phytophthora infestans</name>
    <name type="common">Potato late blight agent</name>
    <name type="synonym">Botrytis infestans</name>
    <dbReference type="NCBI Taxonomy" id="4787"/>
    <lineage>
        <taxon>Eukaryota</taxon>
        <taxon>Sar</taxon>
        <taxon>Stramenopiles</taxon>
        <taxon>Oomycota</taxon>
        <taxon>Peronosporomycetes</taxon>
        <taxon>Peronosporales</taxon>
        <taxon>Peronosporaceae</taxon>
        <taxon>Phytophthora</taxon>
    </lineage>
</organism>
<proteinExistence type="predicted"/>
<name>A0A833SAA8_PHYIN</name>
<dbReference type="AlphaFoldDB" id="A0A833SAA8"/>
<feature type="region of interest" description="Disordered" evidence="1">
    <location>
        <begin position="137"/>
        <end position="157"/>
    </location>
</feature>
<reference evidence="2" key="1">
    <citation type="submission" date="2020-04" db="EMBL/GenBank/DDBJ databases">
        <title>Hybrid Assembly of Korean Phytophthora infestans isolates.</title>
        <authorList>
            <person name="Prokchorchik M."/>
            <person name="Lee Y."/>
            <person name="Seo J."/>
            <person name="Cho J.-H."/>
            <person name="Park Y.-E."/>
            <person name="Jang D.-C."/>
            <person name="Im J.-S."/>
            <person name="Choi J.-G."/>
            <person name="Park H.-J."/>
            <person name="Lee G.-B."/>
            <person name="Lee Y.-G."/>
            <person name="Hong S.-Y."/>
            <person name="Cho K."/>
            <person name="Sohn K.H."/>
        </authorList>
    </citation>
    <scope>NUCLEOTIDE SEQUENCE</scope>
    <source>
        <strain evidence="2">KR_1_A1</strain>
    </source>
</reference>
<evidence type="ECO:0000313" key="3">
    <source>
        <dbReference type="Proteomes" id="UP000602510"/>
    </source>
</evidence>
<dbReference type="EMBL" id="WSZM01000641">
    <property type="protein sequence ID" value="KAF4030788.1"/>
    <property type="molecule type" value="Genomic_DNA"/>
</dbReference>
<keyword evidence="3" id="KW-1185">Reference proteome</keyword>
<comment type="caution">
    <text evidence="2">The sequence shown here is derived from an EMBL/GenBank/DDBJ whole genome shotgun (WGS) entry which is preliminary data.</text>
</comment>
<sequence>MLDVAEGYDVFCAKCMTKSNTLASSAEVLKRKKQLILREDSDIYPKMFLYVANATPAATSADFHHAMEKRVQQARLQRLAHEAASAVSFGPIASHHLDMINARRPDSATFHVPDDNTTRQAIDSKKKLTGIYHDFTSVAPTQPNLEDEDQKEGDDIDEDIEDIEVGFNVEHWV</sequence>
<feature type="compositionally biased region" description="Acidic residues" evidence="1">
    <location>
        <begin position="145"/>
        <end position="157"/>
    </location>
</feature>
<evidence type="ECO:0000256" key="1">
    <source>
        <dbReference type="SAM" id="MobiDB-lite"/>
    </source>
</evidence>
<protein>
    <submittedName>
        <fullName evidence="2">Uncharacterized protein</fullName>
    </submittedName>
</protein>